<reference evidence="1" key="1">
    <citation type="submission" date="2019-04" db="EMBL/GenBank/DDBJ databases">
        <title>Evolution of Biomass-Degrading Anaerobic Consortia Revealed by Metagenomics.</title>
        <authorList>
            <person name="Peng X."/>
        </authorList>
    </citation>
    <scope>NUCLEOTIDE SEQUENCE</scope>
    <source>
        <strain evidence="1">SIG240</strain>
    </source>
</reference>
<evidence type="ECO:0000313" key="2">
    <source>
        <dbReference type="Proteomes" id="UP000761380"/>
    </source>
</evidence>
<dbReference type="Proteomes" id="UP000761380">
    <property type="component" value="Unassembled WGS sequence"/>
</dbReference>
<name>A0A927WIJ3_SELRU</name>
<dbReference type="EMBL" id="SVBY01000026">
    <property type="protein sequence ID" value="MBE6092516.1"/>
    <property type="molecule type" value="Genomic_DNA"/>
</dbReference>
<accession>A0A927WIJ3</accession>
<proteinExistence type="predicted"/>
<protein>
    <submittedName>
        <fullName evidence="1">Uncharacterized protein</fullName>
    </submittedName>
</protein>
<evidence type="ECO:0000313" key="1">
    <source>
        <dbReference type="EMBL" id="MBE6092516.1"/>
    </source>
</evidence>
<organism evidence="1 2">
    <name type="scientific">Selenomonas ruminantium</name>
    <dbReference type="NCBI Taxonomy" id="971"/>
    <lineage>
        <taxon>Bacteria</taxon>
        <taxon>Bacillati</taxon>
        <taxon>Bacillota</taxon>
        <taxon>Negativicutes</taxon>
        <taxon>Selenomonadales</taxon>
        <taxon>Selenomonadaceae</taxon>
        <taxon>Selenomonas</taxon>
    </lineage>
</organism>
<sequence length="105" mass="12151">MLYPLHPTVKNGTRLHPHPSYYTEEYARKVCNLYLTREVVRNEYGEVDGYYRLHATTPHTVDMALAYDIKCPKCNNMLKQVGHSIDNYELGLYACPVCDLKKGKL</sequence>
<dbReference type="AlphaFoldDB" id="A0A927WIJ3"/>
<comment type="caution">
    <text evidence="1">The sequence shown here is derived from an EMBL/GenBank/DDBJ whole genome shotgun (WGS) entry which is preliminary data.</text>
</comment>
<gene>
    <name evidence="1" type="ORF">E7201_05005</name>
</gene>